<dbReference type="Proteomes" id="UP000324222">
    <property type="component" value="Unassembled WGS sequence"/>
</dbReference>
<gene>
    <name evidence="2" type="ORF">E2C01_078368</name>
</gene>
<keyword evidence="3" id="KW-1185">Reference proteome</keyword>
<evidence type="ECO:0000313" key="2">
    <source>
        <dbReference type="EMBL" id="MPC83653.1"/>
    </source>
</evidence>
<protein>
    <submittedName>
        <fullName evidence="2">Uncharacterized protein</fullName>
    </submittedName>
</protein>
<dbReference type="AlphaFoldDB" id="A0A5B7IMF4"/>
<comment type="caution">
    <text evidence="2">The sequence shown here is derived from an EMBL/GenBank/DDBJ whole genome shotgun (WGS) entry which is preliminary data.</text>
</comment>
<dbReference type="EMBL" id="VSRR010063061">
    <property type="protein sequence ID" value="MPC83653.1"/>
    <property type="molecule type" value="Genomic_DNA"/>
</dbReference>
<sequence>MRSCTLRYFCRSKLFSSVCSWWSVKAVRAFRCFLHGGGPEPASSSPSSAGDTVTLTTPSCLALRGAAPGSTTQGTRPRGSLSVTHNLHVSFSFPHTPSCPRASRLLATPPPPQPQPPPSAAPLLPAAAAPPRLPPSRYILITSAIHPTCRLTDTCFGTQLGGRRLDREWEEEEVNEEEDDR</sequence>
<feature type="region of interest" description="Disordered" evidence="1">
    <location>
        <begin position="101"/>
        <end position="128"/>
    </location>
</feature>
<name>A0A5B7IMF4_PORTR</name>
<evidence type="ECO:0000313" key="3">
    <source>
        <dbReference type="Proteomes" id="UP000324222"/>
    </source>
</evidence>
<organism evidence="2 3">
    <name type="scientific">Portunus trituberculatus</name>
    <name type="common">Swimming crab</name>
    <name type="synonym">Neptunus trituberculatus</name>
    <dbReference type="NCBI Taxonomy" id="210409"/>
    <lineage>
        <taxon>Eukaryota</taxon>
        <taxon>Metazoa</taxon>
        <taxon>Ecdysozoa</taxon>
        <taxon>Arthropoda</taxon>
        <taxon>Crustacea</taxon>
        <taxon>Multicrustacea</taxon>
        <taxon>Malacostraca</taxon>
        <taxon>Eumalacostraca</taxon>
        <taxon>Eucarida</taxon>
        <taxon>Decapoda</taxon>
        <taxon>Pleocyemata</taxon>
        <taxon>Brachyura</taxon>
        <taxon>Eubrachyura</taxon>
        <taxon>Portunoidea</taxon>
        <taxon>Portunidae</taxon>
        <taxon>Portuninae</taxon>
        <taxon>Portunus</taxon>
    </lineage>
</organism>
<feature type="compositionally biased region" description="Pro residues" evidence="1">
    <location>
        <begin position="108"/>
        <end position="120"/>
    </location>
</feature>
<evidence type="ECO:0000256" key="1">
    <source>
        <dbReference type="SAM" id="MobiDB-lite"/>
    </source>
</evidence>
<accession>A0A5B7IMF4</accession>
<proteinExistence type="predicted"/>
<reference evidence="2 3" key="1">
    <citation type="submission" date="2019-05" db="EMBL/GenBank/DDBJ databases">
        <title>Another draft genome of Portunus trituberculatus and its Hox gene families provides insights of decapod evolution.</title>
        <authorList>
            <person name="Jeong J.-H."/>
            <person name="Song I."/>
            <person name="Kim S."/>
            <person name="Choi T."/>
            <person name="Kim D."/>
            <person name="Ryu S."/>
            <person name="Kim W."/>
        </authorList>
    </citation>
    <scope>NUCLEOTIDE SEQUENCE [LARGE SCALE GENOMIC DNA]</scope>
    <source>
        <tissue evidence="2">Muscle</tissue>
    </source>
</reference>